<dbReference type="Pfam" id="PF04889">
    <property type="entry name" value="Cwf_Cwc_15"/>
    <property type="match status" value="1"/>
</dbReference>
<comment type="function">
    <text evidence="1">Involved in pre-mRNA splicing.</text>
</comment>
<dbReference type="OrthoDB" id="30179at2759"/>
<evidence type="ECO:0000256" key="4">
    <source>
        <dbReference type="ARBA" id="ARBA00022664"/>
    </source>
</evidence>
<evidence type="ECO:0000256" key="1">
    <source>
        <dbReference type="ARBA" id="ARBA00003777"/>
    </source>
</evidence>
<dbReference type="PANTHER" id="PTHR12718:SF2">
    <property type="entry name" value="SPLICEOSOME-ASSOCIATED PROTEIN CWC15 HOMOLOG"/>
    <property type="match status" value="1"/>
</dbReference>
<reference evidence="6 7" key="1">
    <citation type="submission" date="2016-05" db="EMBL/GenBank/DDBJ databases">
        <title>Comparative genomics of biotechnologically important yeasts.</title>
        <authorList>
            <consortium name="DOE Joint Genome Institute"/>
            <person name="Riley R."/>
            <person name="Haridas S."/>
            <person name="Wolfe K.H."/>
            <person name="Lopes M.R."/>
            <person name="Hittinger C.T."/>
            <person name="Goker M."/>
            <person name="Salamov A."/>
            <person name="Wisecaver J."/>
            <person name="Long T.M."/>
            <person name="Aerts A.L."/>
            <person name="Barry K."/>
            <person name="Choi C."/>
            <person name="Clum A."/>
            <person name="Coughlan A.Y."/>
            <person name="Deshpande S."/>
            <person name="Douglass A.P."/>
            <person name="Hanson S.J."/>
            <person name="Klenk H.-P."/>
            <person name="LaButti K."/>
            <person name="Lapidus A."/>
            <person name="Lindquist E."/>
            <person name="Lipzen A."/>
            <person name="Meier-kolthoff J.P."/>
            <person name="Ohm R.A."/>
            <person name="Otillar R.P."/>
            <person name="Pangilinan J."/>
            <person name="Peng Y."/>
            <person name="Rokas A."/>
            <person name="Rosa C.A."/>
            <person name="Scheuner C."/>
            <person name="Sibirny A.A."/>
            <person name="Slot J.C."/>
            <person name="Stielow J.B."/>
            <person name="Sun H."/>
            <person name="Kurtzman C.P."/>
            <person name="Blackwell M."/>
            <person name="Grigoriev I.V."/>
            <person name="Jeffries T.W."/>
        </authorList>
    </citation>
    <scope>NUCLEOTIDE SEQUENCE [LARGE SCALE GENOMIC DNA]</scope>
    <source>
        <strain evidence="6 7">NRRL YB-4993</strain>
    </source>
</reference>
<organism evidence="6 7">
    <name type="scientific">Metschnikowia bicuspidata var. bicuspidata NRRL YB-4993</name>
    <dbReference type="NCBI Taxonomy" id="869754"/>
    <lineage>
        <taxon>Eukaryota</taxon>
        <taxon>Fungi</taxon>
        <taxon>Dikarya</taxon>
        <taxon>Ascomycota</taxon>
        <taxon>Saccharomycotina</taxon>
        <taxon>Pichiomycetes</taxon>
        <taxon>Metschnikowiaceae</taxon>
        <taxon>Metschnikowia</taxon>
    </lineage>
</organism>
<dbReference type="Proteomes" id="UP000092555">
    <property type="component" value="Unassembled WGS sequence"/>
</dbReference>
<name>A0A1A0H4R5_9ASCO</name>
<dbReference type="RefSeq" id="XP_018709604.1">
    <property type="nucleotide sequence ID" value="XM_018858155.1"/>
</dbReference>
<evidence type="ECO:0000256" key="5">
    <source>
        <dbReference type="ARBA" id="ARBA00023187"/>
    </source>
</evidence>
<evidence type="ECO:0000256" key="2">
    <source>
        <dbReference type="ARBA" id="ARBA00006644"/>
    </source>
</evidence>
<dbReference type="STRING" id="869754.A0A1A0H4R5"/>
<protein>
    <recommendedName>
        <fullName evidence="3">Pre-mRNA-splicing factor CWC15</fullName>
    </recommendedName>
</protein>
<keyword evidence="5" id="KW-0508">mRNA splicing</keyword>
<dbReference type="PANTHER" id="PTHR12718">
    <property type="entry name" value="CELL CYCLE CONTROL PROTEIN CWF15"/>
    <property type="match status" value="1"/>
</dbReference>
<sequence>MTTNHRPTLESKRGRDVAIKNTIQHARSGPGQKSLKLRLDISGAQIDHVRGRKALDELERETKRHKTLDEFLNTGSFSQVEGDGYESFDQSSSEELLSVAKCSDDDDSDEDDTNALMEELRKVREEKKSCAKQNTALISNPLIASDGSDTVNKKTSWRSSAIFSKAKKVPDQSFTTDTLNSDTHKQFLAKYFR</sequence>
<comment type="caution">
    <text evidence="6">The sequence shown here is derived from an EMBL/GenBank/DDBJ whole genome shotgun (WGS) entry which is preliminary data.</text>
</comment>
<dbReference type="InterPro" id="IPR006973">
    <property type="entry name" value="Cwf_Cwc_15"/>
</dbReference>
<dbReference type="EMBL" id="LXTC01000008">
    <property type="protein sequence ID" value="OBA19069.1"/>
    <property type="molecule type" value="Genomic_DNA"/>
</dbReference>
<keyword evidence="4" id="KW-0507">mRNA processing</keyword>
<accession>A0A1A0H4R5</accession>
<dbReference type="GO" id="GO:0045292">
    <property type="term" value="P:mRNA cis splicing, via spliceosome"/>
    <property type="evidence" value="ECO:0007669"/>
    <property type="project" value="TreeGrafter"/>
</dbReference>
<evidence type="ECO:0000256" key="3">
    <source>
        <dbReference type="ARBA" id="ARBA00020693"/>
    </source>
</evidence>
<proteinExistence type="inferred from homology"/>
<dbReference type="GeneID" id="30031131"/>
<comment type="similarity">
    <text evidence="2">Belongs to the CWC15 family.</text>
</comment>
<gene>
    <name evidence="6" type="ORF">METBIDRAFT_47358</name>
</gene>
<evidence type="ECO:0000313" key="7">
    <source>
        <dbReference type="Proteomes" id="UP000092555"/>
    </source>
</evidence>
<dbReference type="GO" id="GO:0071013">
    <property type="term" value="C:catalytic step 2 spliceosome"/>
    <property type="evidence" value="ECO:0007669"/>
    <property type="project" value="TreeGrafter"/>
</dbReference>
<keyword evidence="7" id="KW-1185">Reference proteome</keyword>
<evidence type="ECO:0000313" key="6">
    <source>
        <dbReference type="EMBL" id="OBA19069.1"/>
    </source>
</evidence>
<dbReference type="AlphaFoldDB" id="A0A1A0H4R5"/>
<dbReference type="GO" id="GO:0003723">
    <property type="term" value="F:RNA binding"/>
    <property type="evidence" value="ECO:0007669"/>
    <property type="project" value="TreeGrafter"/>
</dbReference>